<evidence type="ECO:0000313" key="3">
    <source>
        <dbReference type="WBParaSite" id="nRc.2.0.1.t28693-RA"/>
    </source>
</evidence>
<evidence type="ECO:0000256" key="1">
    <source>
        <dbReference type="SAM" id="MobiDB-lite"/>
    </source>
</evidence>
<dbReference type="Proteomes" id="UP000887565">
    <property type="component" value="Unplaced"/>
</dbReference>
<proteinExistence type="predicted"/>
<feature type="compositionally biased region" description="Polar residues" evidence="1">
    <location>
        <begin position="64"/>
        <end position="73"/>
    </location>
</feature>
<organism evidence="2 3">
    <name type="scientific">Romanomermis culicivorax</name>
    <name type="common">Nematode worm</name>
    <dbReference type="NCBI Taxonomy" id="13658"/>
    <lineage>
        <taxon>Eukaryota</taxon>
        <taxon>Metazoa</taxon>
        <taxon>Ecdysozoa</taxon>
        <taxon>Nematoda</taxon>
        <taxon>Enoplea</taxon>
        <taxon>Dorylaimia</taxon>
        <taxon>Mermithida</taxon>
        <taxon>Mermithoidea</taxon>
        <taxon>Mermithidae</taxon>
        <taxon>Romanomermis</taxon>
    </lineage>
</organism>
<sequence>MLKEEIQHISLLQPTPAATVPQVAQPVPLMAQAALQPPTALWLPVPKPPPPVTLLPPMAPMDVQTPQAPSTSARALDRHGQAIQKPRCYEHSVKRKQHLQEEADYGKSHKTLTRDVPCT</sequence>
<keyword evidence="2" id="KW-1185">Reference proteome</keyword>
<name>A0A915JRE6_ROMCU</name>
<dbReference type="WBParaSite" id="nRc.2.0.1.t28693-RA">
    <property type="protein sequence ID" value="nRc.2.0.1.t28693-RA"/>
    <property type="gene ID" value="nRc.2.0.1.g28693"/>
</dbReference>
<feature type="region of interest" description="Disordered" evidence="1">
    <location>
        <begin position="53"/>
        <end position="119"/>
    </location>
</feature>
<reference evidence="3" key="1">
    <citation type="submission" date="2022-11" db="UniProtKB">
        <authorList>
            <consortium name="WormBaseParasite"/>
        </authorList>
    </citation>
    <scope>IDENTIFICATION</scope>
</reference>
<dbReference type="AlphaFoldDB" id="A0A915JRE6"/>
<protein>
    <submittedName>
        <fullName evidence="3">Uncharacterized protein</fullName>
    </submittedName>
</protein>
<accession>A0A915JRE6</accession>
<feature type="compositionally biased region" description="Basic and acidic residues" evidence="1">
    <location>
        <begin position="87"/>
        <end position="107"/>
    </location>
</feature>
<evidence type="ECO:0000313" key="2">
    <source>
        <dbReference type="Proteomes" id="UP000887565"/>
    </source>
</evidence>